<dbReference type="EMBL" id="LUCH01013612">
    <property type="protein sequence ID" value="KAF5395409.1"/>
    <property type="molecule type" value="Genomic_DNA"/>
</dbReference>
<evidence type="ECO:0000313" key="2">
    <source>
        <dbReference type="EMBL" id="KAF5395409.1"/>
    </source>
</evidence>
<dbReference type="Proteomes" id="UP000748531">
    <property type="component" value="Unassembled WGS sequence"/>
</dbReference>
<evidence type="ECO:0000313" key="3">
    <source>
        <dbReference type="Proteomes" id="UP000748531"/>
    </source>
</evidence>
<keyword evidence="3" id="KW-1185">Reference proteome</keyword>
<protein>
    <submittedName>
        <fullName evidence="2">Uncharacterized protein</fullName>
    </submittedName>
</protein>
<feature type="region of interest" description="Disordered" evidence="1">
    <location>
        <begin position="216"/>
        <end position="289"/>
    </location>
</feature>
<reference evidence="2" key="1">
    <citation type="submission" date="2019-05" db="EMBL/GenBank/DDBJ databases">
        <title>Annotation for the trematode Paragonimus heterotremus.</title>
        <authorList>
            <person name="Choi Y.-J."/>
        </authorList>
    </citation>
    <scope>NUCLEOTIDE SEQUENCE</scope>
    <source>
        <strain evidence="2">LC</strain>
    </source>
</reference>
<organism evidence="2 3">
    <name type="scientific">Paragonimus heterotremus</name>
    <dbReference type="NCBI Taxonomy" id="100268"/>
    <lineage>
        <taxon>Eukaryota</taxon>
        <taxon>Metazoa</taxon>
        <taxon>Spiralia</taxon>
        <taxon>Lophotrochozoa</taxon>
        <taxon>Platyhelminthes</taxon>
        <taxon>Trematoda</taxon>
        <taxon>Digenea</taxon>
        <taxon>Plagiorchiida</taxon>
        <taxon>Troglotremata</taxon>
        <taxon>Troglotrematidae</taxon>
        <taxon>Paragonimus</taxon>
    </lineage>
</organism>
<feature type="compositionally biased region" description="Gly residues" evidence="1">
    <location>
        <begin position="255"/>
        <end position="270"/>
    </location>
</feature>
<name>A0A8J4WD97_9TREM</name>
<feature type="compositionally biased region" description="Polar residues" evidence="1">
    <location>
        <begin position="216"/>
        <end position="246"/>
    </location>
</feature>
<evidence type="ECO:0000256" key="1">
    <source>
        <dbReference type="SAM" id="MobiDB-lite"/>
    </source>
</evidence>
<comment type="caution">
    <text evidence="2">The sequence shown here is derived from an EMBL/GenBank/DDBJ whole genome shotgun (WGS) entry which is preliminary data.</text>
</comment>
<gene>
    <name evidence="2" type="ORF">PHET_12264</name>
</gene>
<dbReference type="AlphaFoldDB" id="A0A8J4WD97"/>
<dbReference type="OrthoDB" id="10071111at2759"/>
<sequence>MFIFVLDTFNSSADESSPGSKHTSLNSTDFCPALPSPISSTDRSVTSGAKDKTSCPLSACSRKQVHHQSNKTNLHQTLITAIPPDLCPVVPSSPASDLLVDTDQQLDISRCCMDNALSCTLRHSIEHGECKKSNDPFTSVCAWQSDHLSMLDLPDCSVTSSVASDCKPVTHSQCPKTPSSVCSTASIESSSSSSISSTSSHPGCILRNRQAALVASSNESEIKNSTRTTNVDCVETSSGKSTVQSPGNGASRSSGVGGSGAGSNGSGGKQGPNSNPGSKNANKDEYTLK</sequence>
<proteinExistence type="predicted"/>
<accession>A0A8J4WD97</accession>